<keyword evidence="3" id="KW-1185">Reference proteome</keyword>
<evidence type="ECO:0000313" key="3">
    <source>
        <dbReference type="Proteomes" id="UP001140949"/>
    </source>
</evidence>
<dbReference type="PANTHER" id="PTHR33358:SF12">
    <property type="entry name" value="F-BOX PROTEIN WITH A DOMAIN PROTEIN"/>
    <property type="match status" value="1"/>
</dbReference>
<keyword evidence="1" id="KW-0472">Membrane</keyword>
<feature type="transmembrane region" description="Helical" evidence="1">
    <location>
        <begin position="324"/>
        <end position="342"/>
    </location>
</feature>
<dbReference type="Pfam" id="PF14476">
    <property type="entry name" value="Chloroplast_duf"/>
    <property type="match status" value="1"/>
</dbReference>
<comment type="caution">
    <text evidence="2">The sequence shown here is derived from an EMBL/GenBank/DDBJ whole genome shotgun (WGS) entry which is preliminary data.</text>
</comment>
<feature type="transmembrane region" description="Helical" evidence="1">
    <location>
        <begin position="297"/>
        <end position="318"/>
    </location>
</feature>
<keyword evidence="1" id="KW-0812">Transmembrane</keyword>
<evidence type="ECO:0000313" key="2">
    <source>
        <dbReference type="EMBL" id="KAJ6803159.1"/>
    </source>
</evidence>
<dbReference type="Proteomes" id="UP001140949">
    <property type="component" value="Unassembled WGS sequence"/>
</dbReference>
<dbReference type="InterPro" id="IPR027949">
    <property type="entry name" value="Chloroplast_duf"/>
</dbReference>
<organism evidence="2 3">
    <name type="scientific">Iris pallida</name>
    <name type="common">Sweet iris</name>
    <dbReference type="NCBI Taxonomy" id="29817"/>
    <lineage>
        <taxon>Eukaryota</taxon>
        <taxon>Viridiplantae</taxon>
        <taxon>Streptophyta</taxon>
        <taxon>Embryophyta</taxon>
        <taxon>Tracheophyta</taxon>
        <taxon>Spermatophyta</taxon>
        <taxon>Magnoliopsida</taxon>
        <taxon>Liliopsida</taxon>
        <taxon>Asparagales</taxon>
        <taxon>Iridaceae</taxon>
        <taxon>Iridoideae</taxon>
        <taxon>Irideae</taxon>
        <taxon>Iris</taxon>
    </lineage>
</organism>
<reference evidence="2" key="2">
    <citation type="submission" date="2023-04" db="EMBL/GenBank/DDBJ databases">
        <authorList>
            <person name="Bruccoleri R.E."/>
            <person name="Oakeley E.J."/>
            <person name="Faust A.-M."/>
            <person name="Dessus-Babus S."/>
            <person name="Altorfer M."/>
            <person name="Burckhardt D."/>
            <person name="Oertli M."/>
            <person name="Naumann U."/>
            <person name="Petersen F."/>
            <person name="Wong J."/>
        </authorList>
    </citation>
    <scope>NUCLEOTIDE SEQUENCE</scope>
    <source>
        <strain evidence="2">GSM-AAB239-AS_SAM_17_03QT</strain>
        <tissue evidence="2">Leaf</tissue>
    </source>
</reference>
<accession>A0AAX6EGX0</accession>
<sequence length="428" mass="46165">MAALQITNYVSSIKRSTPRFRACSLQTPPAANLLRTPMVTTTSSQTSYRSGVDTSTISNKNNVDDKLVIAQLYAVAEAAADRAEMHDIIGKQRDNWNHLLLHSINSITLAASAAAGISAMPPVVMLQSSSPNHLQLAFKLSSALLFAASTAMMTITSKIQPSQLAEEQRNATRLFRQIDKSIHTTLNLAAIRSRSSSTPTEADVKVAVERVLALDKAYPLPLLPGMLDKFPTKLEPTIWWPKFNRRSSSSSVGGDIRSNGWSQGLEREMEGIVAKLRSKDIEQYVHFGNKLLAINRVVAVAGPILCGLAAVGASMVGVAALGPFPVLLGVVGGALAAVANTLQHAGQAGTVVELSRNCAGFYKNLGEEIEWNLREGEAEKREEGELFKLKVALKLGRTLSDLQQFGRSVVDHGDEPNNIGDHFAGKLF</sequence>
<dbReference type="PANTHER" id="PTHR33358">
    <property type="entry name" value="F-BOX PROTEIN WITH A DOMAIN PROTEIN"/>
    <property type="match status" value="1"/>
</dbReference>
<keyword evidence="1" id="KW-1133">Transmembrane helix</keyword>
<evidence type="ECO:0000256" key="1">
    <source>
        <dbReference type="SAM" id="Phobius"/>
    </source>
</evidence>
<dbReference type="EMBL" id="JANAVB010036618">
    <property type="protein sequence ID" value="KAJ6803159.1"/>
    <property type="molecule type" value="Genomic_DNA"/>
</dbReference>
<gene>
    <name evidence="2" type="ORF">M6B38_109285</name>
</gene>
<proteinExistence type="predicted"/>
<dbReference type="AlphaFoldDB" id="A0AAX6EGX0"/>
<reference evidence="2" key="1">
    <citation type="journal article" date="2023" name="GigaByte">
        <title>Genome assembly of the bearded iris, Iris pallida Lam.</title>
        <authorList>
            <person name="Bruccoleri R.E."/>
            <person name="Oakeley E.J."/>
            <person name="Faust A.M.E."/>
            <person name="Altorfer M."/>
            <person name="Dessus-Babus S."/>
            <person name="Burckhardt D."/>
            <person name="Oertli M."/>
            <person name="Naumann U."/>
            <person name="Petersen F."/>
            <person name="Wong J."/>
        </authorList>
    </citation>
    <scope>NUCLEOTIDE SEQUENCE</scope>
    <source>
        <strain evidence="2">GSM-AAB239-AS_SAM_17_03QT</strain>
    </source>
</reference>
<protein>
    <submittedName>
        <fullName evidence="2">F-box protein</fullName>
    </submittedName>
</protein>
<name>A0AAX6EGX0_IRIPA</name>